<dbReference type="EMBL" id="AP025314">
    <property type="protein sequence ID" value="BDD08589.1"/>
    <property type="molecule type" value="Genomic_DNA"/>
</dbReference>
<gene>
    <name evidence="2" type="ORF">FUAX_10210</name>
</gene>
<protein>
    <recommendedName>
        <fullName evidence="4">30S ribosomal protein S20</fullName>
    </recommendedName>
</protein>
<sequence length="47" mass="5295">MASTSLNKKASRLKGRARRRATSFKVNGFTPVIKKVDIEELKKQFAS</sequence>
<proteinExistence type="predicted"/>
<feature type="region of interest" description="Disordered" evidence="1">
    <location>
        <begin position="1"/>
        <end position="20"/>
    </location>
</feature>
<evidence type="ECO:0000313" key="3">
    <source>
        <dbReference type="Proteomes" id="UP001348817"/>
    </source>
</evidence>
<dbReference type="Proteomes" id="UP001348817">
    <property type="component" value="Chromosome"/>
</dbReference>
<organism evidence="2 3">
    <name type="scientific">Fulvitalea axinellae</name>
    <dbReference type="NCBI Taxonomy" id="1182444"/>
    <lineage>
        <taxon>Bacteria</taxon>
        <taxon>Pseudomonadati</taxon>
        <taxon>Bacteroidota</taxon>
        <taxon>Cytophagia</taxon>
        <taxon>Cytophagales</taxon>
        <taxon>Persicobacteraceae</taxon>
        <taxon>Fulvitalea</taxon>
    </lineage>
</organism>
<dbReference type="RefSeq" id="WP_338393837.1">
    <property type="nucleotide sequence ID" value="NZ_AP025314.1"/>
</dbReference>
<keyword evidence="3" id="KW-1185">Reference proteome</keyword>
<dbReference type="KEGG" id="fax:FUAX_10210"/>
<reference evidence="2 3" key="1">
    <citation type="submission" date="2021-12" db="EMBL/GenBank/DDBJ databases">
        <title>Genome sequencing of bacteria with rrn-lacking chromosome and rrn-plasmid.</title>
        <authorList>
            <person name="Anda M."/>
            <person name="Iwasaki W."/>
        </authorList>
    </citation>
    <scope>NUCLEOTIDE SEQUENCE [LARGE SCALE GENOMIC DNA]</scope>
    <source>
        <strain evidence="2 3">DSM 100852</strain>
    </source>
</reference>
<feature type="compositionally biased region" description="Basic residues" evidence="1">
    <location>
        <begin position="9"/>
        <end position="20"/>
    </location>
</feature>
<evidence type="ECO:0008006" key="4">
    <source>
        <dbReference type="Google" id="ProtNLM"/>
    </source>
</evidence>
<evidence type="ECO:0000256" key="1">
    <source>
        <dbReference type="SAM" id="MobiDB-lite"/>
    </source>
</evidence>
<dbReference type="AlphaFoldDB" id="A0AAU9CQB6"/>
<accession>A0AAU9CQB6</accession>
<evidence type="ECO:0000313" key="2">
    <source>
        <dbReference type="EMBL" id="BDD08589.1"/>
    </source>
</evidence>
<name>A0AAU9CQB6_9BACT</name>